<feature type="transmembrane region" description="Helical" evidence="1">
    <location>
        <begin position="42"/>
        <end position="62"/>
    </location>
</feature>
<proteinExistence type="predicted"/>
<organism evidence="2 3">
    <name type="scientific">Populus deltoides</name>
    <name type="common">Eastern poplar</name>
    <name type="synonym">Eastern cottonwood</name>
    <dbReference type="NCBI Taxonomy" id="3696"/>
    <lineage>
        <taxon>Eukaryota</taxon>
        <taxon>Viridiplantae</taxon>
        <taxon>Streptophyta</taxon>
        <taxon>Embryophyta</taxon>
        <taxon>Tracheophyta</taxon>
        <taxon>Spermatophyta</taxon>
        <taxon>Magnoliopsida</taxon>
        <taxon>eudicotyledons</taxon>
        <taxon>Gunneridae</taxon>
        <taxon>Pentapetalae</taxon>
        <taxon>rosids</taxon>
        <taxon>fabids</taxon>
        <taxon>Malpighiales</taxon>
        <taxon>Salicaceae</taxon>
        <taxon>Saliceae</taxon>
        <taxon>Populus</taxon>
    </lineage>
</organism>
<protein>
    <submittedName>
        <fullName evidence="2">Uncharacterized protein</fullName>
    </submittedName>
</protein>
<comment type="caution">
    <text evidence="2">The sequence shown here is derived from an EMBL/GenBank/DDBJ whole genome shotgun (WGS) entry which is preliminary data.</text>
</comment>
<accession>A0A8T2YPH5</accession>
<evidence type="ECO:0000313" key="3">
    <source>
        <dbReference type="Proteomes" id="UP000807159"/>
    </source>
</evidence>
<keyword evidence="1" id="KW-1133">Transmembrane helix</keyword>
<name>A0A8T2YPH5_POPDE</name>
<gene>
    <name evidence="2" type="ORF">H0E87_009532</name>
</gene>
<reference evidence="2" key="1">
    <citation type="journal article" date="2021" name="J. Hered.">
        <title>Genome Assembly of Salicaceae Populus deltoides (Eastern Cottonwood) I-69 Based on Nanopore Sequencing and Hi-C Technologies.</title>
        <authorList>
            <person name="Bai S."/>
            <person name="Wu H."/>
            <person name="Zhang J."/>
            <person name="Pan Z."/>
            <person name="Zhao W."/>
            <person name="Li Z."/>
            <person name="Tong C."/>
        </authorList>
    </citation>
    <scope>NUCLEOTIDE SEQUENCE</scope>
    <source>
        <tissue evidence="2">Leaf</tissue>
    </source>
</reference>
<keyword evidence="1" id="KW-0812">Transmembrane</keyword>
<keyword evidence="3" id="KW-1185">Reference proteome</keyword>
<keyword evidence="1" id="KW-0472">Membrane</keyword>
<dbReference type="Proteomes" id="UP000807159">
    <property type="component" value="Chromosome 5"/>
</dbReference>
<evidence type="ECO:0000256" key="1">
    <source>
        <dbReference type="SAM" id="Phobius"/>
    </source>
</evidence>
<dbReference type="AlphaFoldDB" id="A0A8T2YPH5"/>
<dbReference type="EMBL" id="JACEGQ020000005">
    <property type="protein sequence ID" value="KAH8507063.1"/>
    <property type="molecule type" value="Genomic_DNA"/>
</dbReference>
<evidence type="ECO:0000313" key="2">
    <source>
        <dbReference type="EMBL" id="KAH8507063.1"/>
    </source>
</evidence>
<sequence>MPLVFPSLARLIAVTVPSSRMPLKTSPKPPAPMRLSLEKLLVAFVISFPVKILADFPLCLAFNISFRSFIRFFCALFDRFCFLRNRPPPRTMTRTATAPTAAPEMI</sequence>